<protein>
    <submittedName>
        <fullName evidence="1">Uncharacterized protein</fullName>
    </submittedName>
</protein>
<evidence type="ECO:0000313" key="1">
    <source>
        <dbReference type="EMBL" id="SFP58834.1"/>
    </source>
</evidence>
<evidence type="ECO:0000313" key="2">
    <source>
        <dbReference type="Proteomes" id="UP000199306"/>
    </source>
</evidence>
<proteinExistence type="predicted"/>
<dbReference type="AlphaFoldDB" id="A0A1I5RJU0"/>
<reference evidence="1 2" key="1">
    <citation type="submission" date="2016-10" db="EMBL/GenBank/DDBJ databases">
        <authorList>
            <person name="de Groot N.N."/>
        </authorList>
    </citation>
    <scope>NUCLEOTIDE SEQUENCE [LARGE SCALE GENOMIC DNA]</scope>
    <source>
        <strain evidence="2">E92,LMG 26720,CCM 7988</strain>
    </source>
</reference>
<gene>
    <name evidence="1" type="ORF">SAMN04515674_104115</name>
</gene>
<sequence>MGRSDIIPEVFLVLHQRLYDYCKYLILPLKETEKILHGTINAGFETI</sequence>
<keyword evidence="2" id="KW-1185">Reference proteome</keyword>
<dbReference type="Proteomes" id="UP000199306">
    <property type="component" value="Unassembled WGS sequence"/>
</dbReference>
<name>A0A1I5RJU0_9BACT</name>
<dbReference type="EMBL" id="FOXH01000004">
    <property type="protein sequence ID" value="SFP58834.1"/>
    <property type="molecule type" value="Genomic_DNA"/>
</dbReference>
<accession>A0A1I5RJU0</accession>
<organism evidence="1 2">
    <name type="scientific">Pseudarcicella hirudinis</name>
    <dbReference type="NCBI Taxonomy" id="1079859"/>
    <lineage>
        <taxon>Bacteria</taxon>
        <taxon>Pseudomonadati</taxon>
        <taxon>Bacteroidota</taxon>
        <taxon>Cytophagia</taxon>
        <taxon>Cytophagales</taxon>
        <taxon>Flectobacillaceae</taxon>
        <taxon>Pseudarcicella</taxon>
    </lineage>
</organism>